<dbReference type="GO" id="GO:0009424">
    <property type="term" value="C:bacterial-type flagellum hook"/>
    <property type="evidence" value="ECO:0007669"/>
    <property type="project" value="InterPro"/>
</dbReference>
<evidence type="ECO:0000256" key="3">
    <source>
        <dbReference type="ARBA" id="ARBA00009677"/>
    </source>
</evidence>
<keyword evidence="5" id="KW-0964">Secreted</keyword>
<keyword evidence="6" id="KW-0975">Bacterial flagellum</keyword>
<dbReference type="PANTHER" id="PTHR30033:SF1">
    <property type="entry name" value="FLAGELLAR HOOK-ASSOCIATED PROTEIN 1"/>
    <property type="match status" value="1"/>
</dbReference>
<accession>A0A238LF63</accession>
<protein>
    <recommendedName>
        <fullName evidence="4">Flagellar hook-associated protein 1</fullName>
    </recommendedName>
</protein>
<dbReference type="NCBIfam" id="TIGR02492">
    <property type="entry name" value="flgK_ends"/>
    <property type="match status" value="1"/>
</dbReference>
<dbReference type="GO" id="GO:0009425">
    <property type="term" value="C:bacterial-type flagellum basal body"/>
    <property type="evidence" value="ECO:0007669"/>
    <property type="project" value="UniProtKB-SubCell"/>
</dbReference>
<evidence type="ECO:0000313" key="10">
    <source>
        <dbReference type="EMBL" id="SMY08213.1"/>
    </source>
</evidence>
<evidence type="ECO:0000256" key="6">
    <source>
        <dbReference type="ARBA" id="ARBA00023143"/>
    </source>
</evidence>
<dbReference type="Pfam" id="PF06429">
    <property type="entry name" value="Flg_bbr_C"/>
    <property type="match status" value="1"/>
</dbReference>
<dbReference type="InterPro" id="IPR010930">
    <property type="entry name" value="Flg_bb/hook_C_dom"/>
</dbReference>
<comment type="similarity">
    <text evidence="3">Belongs to the flagella basal body rod proteins family.</text>
</comment>
<dbReference type="GO" id="GO:0005576">
    <property type="term" value="C:extracellular region"/>
    <property type="evidence" value="ECO:0007669"/>
    <property type="project" value="UniProtKB-SubCell"/>
</dbReference>
<dbReference type="Proteomes" id="UP000201613">
    <property type="component" value="Unassembled WGS sequence"/>
</dbReference>
<dbReference type="GO" id="GO:0044780">
    <property type="term" value="P:bacterial-type flagellum assembly"/>
    <property type="evidence" value="ECO:0007669"/>
    <property type="project" value="InterPro"/>
</dbReference>
<keyword evidence="10" id="KW-0966">Cell projection</keyword>
<sequence>MSISHSLSNALSGLTATSRMAEVVSSNLSNVLTEGYGRRVVNLSAQDVGGRGAGVTIDGISRVVDRTVLAERRLADADLGRSITFAEALTSLESLIGKPDDPSSLAGRVAALEASLASAAGDPTSDLFLSDALDKFKSVAKGLNEDQAGISNLRQQADADIADQVSQLNTSLKQIETLNADITKAKAMGTDPSALMDQRQVAIDKISAIVPVKELDRADGRIALMTVSGEMLIDGPAPTYEFAASGIIMPHMTLSAGMLSGITKDGVSMGADGFGRLSGGSLEATFTLRDETLVEAQTTLDALARDLLERFADPATDPTVGAGQPGLFTDAGLAFDPLDEVGLAGRIAVNPAVDPTQGGALSRLRDGVGATTAGPIGNATQIDAWIGALSQSRTLSTGGTASSFAGNVSKFASAISMSRVNADEEVAFSSARWSTLREAELADGVDTDQEMQMLLKIEQAYAANAKVVQTIDDMIRRLMEI</sequence>
<evidence type="ECO:0000259" key="7">
    <source>
        <dbReference type="Pfam" id="PF00460"/>
    </source>
</evidence>
<dbReference type="EMBL" id="FXZK01000004">
    <property type="protein sequence ID" value="SMY08213.1"/>
    <property type="molecule type" value="Genomic_DNA"/>
</dbReference>
<evidence type="ECO:0000256" key="1">
    <source>
        <dbReference type="ARBA" id="ARBA00004117"/>
    </source>
</evidence>
<evidence type="ECO:0000313" key="11">
    <source>
        <dbReference type="Proteomes" id="UP000201613"/>
    </source>
</evidence>
<keyword evidence="11" id="KW-1185">Reference proteome</keyword>
<reference evidence="10 11" key="1">
    <citation type="submission" date="2017-05" db="EMBL/GenBank/DDBJ databases">
        <authorList>
            <person name="Song R."/>
            <person name="Chenine A.L."/>
            <person name="Ruprecht R.M."/>
        </authorList>
    </citation>
    <scope>NUCLEOTIDE SEQUENCE [LARGE SCALE GENOMIC DNA]</scope>
    <source>
        <strain evidence="10 11">CECT 8899</strain>
    </source>
</reference>
<dbReference type="OrthoDB" id="7181295at2"/>
<keyword evidence="10" id="KW-0282">Flagellum</keyword>
<dbReference type="Pfam" id="PF22638">
    <property type="entry name" value="FlgK_D1"/>
    <property type="match status" value="1"/>
</dbReference>
<evidence type="ECO:0000256" key="5">
    <source>
        <dbReference type="ARBA" id="ARBA00022525"/>
    </source>
</evidence>
<feature type="domain" description="Flagellar basal-body/hook protein C-terminal" evidence="8">
    <location>
        <begin position="444"/>
        <end position="480"/>
    </location>
</feature>
<dbReference type="InterPro" id="IPR002371">
    <property type="entry name" value="FlgK"/>
</dbReference>
<evidence type="ECO:0000256" key="2">
    <source>
        <dbReference type="ARBA" id="ARBA00004613"/>
    </source>
</evidence>
<keyword evidence="10" id="KW-0969">Cilium</keyword>
<dbReference type="Pfam" id="PF00460">
    <property type="entry name" value="Flg_bb_rod"/>
    <property type="match status" value="1"/>
</dbReference>
<dbReference type="InterPro" id="IPR053927">
    <property type="entry name" value="FlgK_helical"/>
</dbReference>
<feature type="domain" description="Flagellar basal body rod protein N-terminal" evidence="7">
    <location>
        <begin position="8"/>
        <end position="36"/>
    </location>
</feature>
<comment type="subcellular location">
    <subcellularLocation>
        <location evidence="1">Bacterial flagellum basal body</location>
    </subcellularLocation>
    <subcellularLocation>
        <location evidence="2">Secreted</location>
    </subcellularLocation>
</comment>
<dbReference type="InterPro" id="IPR001444">
    <property type="entry name" value="Flag_bb_rod_N"/>
</dbReference>
<dbReference type="RefSeq" id="WP_093992412.1">
    <property type="nucleotide sequence ID" value="NZ_FXZK01000004.1"/>
</dbReference>
<dbReference type="GO" id="GO:0005198">
    <property type="term" value="F:structural molecule activity"/>
    <property type="evidence" value="ECO:0007669"/>
    <property type="project" value="InterPro"/>
</dbReference>
<gene>
    <name evidence="10" type="primary">flgK</name>
    <name evidence="10" type="ORF">LOM8899_02363</name>
</gene>
<proteinExistence type="inferred from homology"/>
<dbReference type="AlphaFoldDB" id="A0A238LF63"/>
<name>A0A238LF63_9RHOB</name>
<dbReference type="PANTHER" id="PTHR30033">
    <property type="entry name" value="FLAGELLAR HOOK-ASSOCIATED PROTEIN 1"/>
    <property type="match status" value="1"/>
</dbReference>
<organism evidence="10 11">
    <name type="scientific">Flavimaricola marinus</name>
    <dbReference type="NCBI Taxonomy" id="1819565"/>
    <lineage>
        <taxon>Bacteria</taxon>
        <taxon>Pseudomonadati</taxon>
        <taxon>Pseudomonadota</taxon>
        <taxon>Alphaproteobacteria</taxon>
        <taxon>Rhodobacterales</taxon>
        <taxon>Paracoccaceae</taxon>
        <taxon>Flavimaricola</taxon>
    </lineage>
</organism>
<feature type="domain" description="Flagellar hook-associated protein FlgK helical" evidence="9">
    <location>
        <begin position="90"/>
        <end position="311"/>
    </location>
</feature>
<evidence type="ECO:0000259" key="9">
    <source>
        <dbReference type="Pfam" id="PF22638"/>
    </source>
</evidence>
<evidence type="ECO:0000259" key="8">
    <source>
        <dbReference type="Pfam" id="PF06429"/>
    </source>
</evidence>
<evidence type="ECO:0000256" key="4">
    <source>
        <dbReference type="ARBA" id="ARBA00016244"/>
    </source>
</evidence>